<dbReference type="EMBL" id="KN840485">
    <property type="protein sequence ID" value="KIP08120.1"/>
    <property type="molecule type" value="Genomic_DNA"/>
</dbReference>
<dbReference type="OrthoDB" id="270763at2759"/>
<proteinExistence type="predicted"/>
<gene>
    <name evidence="1" type="ORF">PHLGIDRAFT_392531</name>
</gene>
<dbReference type="Proteomes" id="UP000053257">
    <property type="component" value="Unassembled WGS sequence"/>
</dbReference>
<protein>
    <recommendedName>
        <fullName evidence="3">F-box domain-containing protein</fullName>
    </recommendedName>
</protein>
<evidence type="ECO:0008006" key="3">
    <source>
        <dbReference type="Google" id="ProtNLM"/>
    </source>
</evidence>
<name>A0A0C3SBN2_PHLG1</name>
<dbReference type="STRING" id="745531.A0A0C3SBN2"/>
<dbReference type="HOGENOM" id="CLU_039327_1_0_1"/>
<evidence type="ECO:0000313" key="2">
    <source>
        <dbReference type="Proteomes" id="UP000053257"/>
    </source>
</evidence>
<evidence type="ECO:0000313" key="1">
    <source>
        <dbReference type="EMBL" id="KIP08120.1"/>
    </source>
</evidence>
<organism evidence="1 2">
    <name type="scientific">Phlebiopsis gigantea (strain 11061_1 CR5-6)</name>
    <name type="common">White-rot fungus</name>
    <name type="synonym">Peniophora gigantea</name>
    <dbReference type="NCBI Taxonomy" id="745531"/>
    <lineage>
        <taxon>Eukaryota</taxon>
        <taxon>Fungi</taxon>
        <taxon>Dikarya</taxon>
        <taxon>Basidiomycota</taxon>
        <taxon>Agaricomycotina</taxon>
        <taxon>Agaricomycetes</taxon>
        <taxon>Polyporales</taxon>
        <taxon>Phanerochaetaceae</taxon>
        <taxon>Phlebiopsis</taxon>
    </lineage>
</organism>
<accession>A0A0C3SBN2</accession>
<reference evidence="1 2" key="1">
    <citation type="journal article" date="2014" name="PLoS Genet.">
        <title>Analysis of the Phlebiopsis gigantea genome, transcriptome and secretome provides insight into its pioneer colonization strategies of wood.</title>
        <authorList>
            <person name="Hori C."/>
            <person name="Ishida T."/>
            <person name="Igarashi K."/>
            <person name="Samejima M."/>
            <person name="Suzuki H."/>
            <person name="Master E."/>
            <person name="Ferreira P."/>
            <person name="Ruiz-Duenas F.J."/>
            <person name="Held B."/>
            <person name="Canessa P."/>
            <person name="Larrondo L.F."/>
            <person name="Schmoll M."/>
            <person name="Druzhinina I.S."/>
            <person name="Kubicek C.P."/>
            <person name="Gaskell J.A."/>
            <person name="Kersten P."/>
            <person name="St John F."/>
            <person name="Glasner J."/>
            <person name="Sabat G."/>
            <person name="Splinter BonDurant S."/>
            <person name="Syed K."/>
            <person name="Yadav J."/>
            <person name="Mgbeahuruike A.C."/>
            <person name="Kovalchuk A."/>
            <person name="Asiegbu F.O."/>
            <person name="Lackner G."/>
            <person name="Hoffmeister D."/>
            <person name="Rencoret J."/>
            <person name="Gutierrez A."/>
            <person name="Sun H."/>
            <person name="Lindquist E."/>
            <person name="Barry K."/>
            <person name="Riley R."/>
            <person name="Grigoriev I.V."/>
            <person name="Henrissat B."/>
            <person name="Kues U."/>
            <person name="Berka R.M."/>
            <person name="Martinez A.T."/>
            <person name="Covert S.F."/>
            <person name="Blanchette R.A."/>
            <person name="Cullen D."/>
        </authorList>
    </citation>
    <scope>NUCLEOTIDE SEQUENCE [LARGE SCALE GENOMIC DNA]</scope>
    <source>
        <strain evidence="1 2">11061_1 CR5-6</strain>
    </source>
</reference>
<keyword evidence="2" id="KW-1185">Reference proteome</keyword>
<dbReference type="Gene3D" id="3.80.10.10">
    <property type="entry name" value="Ribonuclease Inhibitor"/>
    <property type="match status" value="1"/>
</dbReference>
<dbReference type="SUPFAM" id="SSF52047">
    <property type="entry name" value="RNI-like"/>
    <property type="match status" value="1"/>
</dbReference>
<sequence length="377" mass="42807">MVQIRLPVELVMLVLEQAYYDKKGFPDRPTLNTCALVCKDWSPLAQRLLLHHVEVPASARRDAFRAALFSLNDGRAHTLAASVRRASFRITSPSDEDDLVRLVGHCRHLYELVLRVSGVHAFRNATIQALGQSAITERTTPLRALVLHQCGVQSPILYQLLAVWPTIQFLRLGFELAAPAPQTIRTAAKLYELVLYRTPSLRAMSWILSASKGTLRILECHAMPSADYNEILDEYTEHLLSLRIRQSPRTAQFIRKCVSLRELVFIQLSTFLPLGELPQSIEHLAIRYIPGVSTEIPTSIISAVDKLPRLRLISCDVYSTEDPNYPALKEKCREKAVVLDHNVVPFQQYDDPIPLIRYPRGRSVDNFRYMDTGAWQD</sequence>
<dbReference type="AlphaFoldDB" id="A0A0C3SBN2"/>
<dbReference type="InterPro" id="IPR032675">
    <property type="entry name" value="LRR_dom_sf"/>
</dbReference>